<dbReference type="Proteomes" id="UP000199286">
    <property type="component" value="Unassembled WGS sequence"/>
</dbReference>
<reference evidence="1 2" key="1">
    <citation type="submission" date="2016-10" db="EMBL/GenBank/DDBJ databases">
        <authorList>
            <person name="de Groot N.N."/>
        </authorList>
    </citation>
    <scope>NUCLEOTIDE SEQUENCE [LARGE SCALE GENOMIC DNA]</scope>
    <source>
        <strain evidence="1 2">DSM 26880</strain>
    </source>
</reference>
<dbReference type="Gene3D" id="3.40.50.1820">
    <property type="entry name" value="alpha/beta hydrolase"/>
    <property type="match status" value="1"/>
</dbReference>
<dbReference type="OrthoDB" id="7873343at2"/>
<accession>A0A1H3LR11</accession>
<dbReference type="EMBL" id="FNPF01000014">
    <property type="protein sequence ID" value="SDY66872.1"/>
    <property type="molecule type" value="Genomic_DNA"/>
</dbReference>
<keyword evidence="2" id="KW-1185">Reference proteome</keyword>
<dbReference type="STRING" id="321339.SAMN05444340_11414"/>
<dbReference type="SUPFAM" id="SSF53474">
    <property type="entry name" value="alpha/beta-Hydrolases"/>
    <property type="match status" value="1"/>
</dbReference>
<organism evidence="1 2">
    <name type="scientific">Citreimonas salinaria</name>
    <dbReference type="NCBI Taxonomy" id="321339"/>
    <lineage>
        <taxon>Bacteria</taxon>
        <taxon>Pseudomonadati</taxon>
        <taxon>Pseudomonadota</taxon>
        <taxon>Alphaproteobacteria</taxon>
        <taxon>Rhodobacterales</taxon>
        <taxon>Roseobacteraceae</taxon>
        <taxon>Citreimonas</taxon>
    </lineage>
</organism>
<evidence type="ECO:0000313" key="1">
    <source>
        <dbReference type="EMBL" id="SDY66872.1"/>
    </source>
</evidence>
<name>A0A1H3LR11_9RHOB</name>
<protein>
    <recommendedName>
        <fullName evidence="3">Alpha/beta hydrolase family protein</fullName>
    </recommendedName>
</protein>
<dbReference type="RefSeq" id="WP_089884428.1">
    <property type="nucleotide sequence ID" value="NZ_FNPF01000014.1"/>
</dbReference>
<gene>
    <name evidence="1" type="ORF">SAMN05444340_11414</name>
</gene>
<evidence type="ECO:0008006" key="3">
    <source>
        <dbReference type="Google" id="ProtNLM"/>
    </source>
</evidence>
<dbReference type="AlphaFoldDB" id="A0A1H3LR11"/>
<sequence length="324" mass="35702">MRPVIPEPEDPLIASFHAASGRRVPQAVTAIENHFSPDETIRFLRGLVASGHPQAATLLKARTLAEVLAARRVQPFRRTPITPDVSLYGADGSPEEKTLIVAFGGVGGRLGLPVANVLQALDAERVDLLMLRDPDKRGFAFGAGSFEPDLAGIVAALRARFPLRRYRRLVTLGFSMGAAPALKAGFWLDADRAIGIGTRRSNDDLMLVRRCAVGPAFDPFCECLRDRAHRGLLVHADHCARDVAAARRMEANGAGRRIVFRCMNDHNLVARFWMMGELRPFLDLLVNGRMTLDRRAGQKPLVIGRTWPPRLRAGLKRRLAMVRG</sequence>
<proteinExistence type="predicted"/>
<evidence type="ECO:0000313" key="2">
    <source>
        <dbReference type="Proteomes" id="UP000199286"/>
    </source>
</evidence>
<dbReference type="InterPro" id="IPR029058">
    <property type="entry name" value="AB_hydrolase_fold"/>
</dbReference>